<feature type="transmembrane region" description="Helical" evidence="1">
    <location>
        <begin position="40"/>
        <end position="59"/>
    </location>
</feature>
<dbReference type="Pfam" id="PF00581">
    <property type="entry name" value="Rhodanese"/>
    <property type="match status" value="1"/>
</dbReference>
<evidence type="ECO:0000256" key="1">
    <source>
        <dbReference type="SAM" id="Phobius"/>
    </source>
</evidence>
<dbReference type="OrthoDB" id="426001at2759"/>
<dbReference type="PROSITE" id="PS50206">
    <property type="entry name" value="RHODANESE_3"/>
    <property type="match status" value="1"/>
</dbReference>
<dbReference type="InterPro" id="IPR036873">
    <property type="entry name" value="Rhodanese-like_dom_sf"/>
</dbReference>
<feature type="domain" description="Rhodanese" evidence="2">
    <location>
        <begin position="247"/>
        <end position="318"/>
    </location>
</feature>
<dbReference type="InterPro" id="IPR001763">
    <property type="entry name" value="Rhodanese-like_dom"/>
</dbReference>
<comment type="caution">
    <text evidence="3">The sequence shown here is derived from an EMBL/GenBank/DDBJ whole genome shotgun (WGS) entry which is preliminary data.</text>
</comment>
<keyword evidence="4" id="KW-1185">Reference proteome</keyword>
<dbReference type="SUPFAM" id="SSF52821">
    <property type="entry name" value="Rhodanese/Cell cycle control phosphatase"/>
    <property type="match status" value="1"/>
</dbReference>
<feature type="non-terminal residue" evidence="3">
    <location>
        <position position="352"/>
    </location>
</feature>
<dbReference type="Gene3D" id="3.40.250.10">
    <property type="entry name" value="Rhodanese-like domain"/>
    <property type="match status" value="1"/>
</dbReference>
<protein>
    <recommendedName>
        <fullName evidence="2">Rhodanese domain-containing protein</fullName>
    </recommendedName>
</protein>
<sequence length="352" mass="39612">MMTTTTSRVTVTSIDRERARAVFSASFFLRRRRTTTTTTTTTTILLLLLLLLLLPYYYYYYYYYHRTETTTNTDTRTLYETRARHPHTGSSSKVRRAPQLNCDVPNFKGFLNFYPALGRDPHTITFNILYSVGKHRVNAANVCSLKAHQQRCSMSAVCYEGGVGGRSRAGLRLSLNRSISEPGPASPQITVTTPTTSKRFRLESIPSLPVSLPASPNSDGTNLSGALVLNKVKRMSSDYFRQKLELFGPAVLAIDCRSFVCYNVSHIRGAVNVNVADRINRRRLQTGKATLVELASSRDAKDALKRRGYREIVVYDDSTTDLDRVPHNHPLMLILASLVDDEREPSFLIGTR</sequence>
<keyword evidence="1" id="KW-0812">Transmembrane</keyword>
<gene>
    <name evidence="3" type="ORF">AGLY_006149</name>
</gene>
<evidence type="ECO:0000313" key="3">
    <source>
        <dbReference type="EMBL" id="KAE9538177.1"/>
    </source>
</evidence>
<evidence type="ECO:0000259" key="2">
    <source>
        <dbReference type="PROSITE" id="PS50206"/>
    </source>
</evidence>
<organism evidence="3 4">
    <name type="scientific">Aphis glycines</name>
    <name type="common">Soybean aphid</name>
    <dbReference type="NCBI Taxonomy" id="307491"/>
    <lineage>
        <taxon>Eukaryota</taxon>
        <taxon>Metazoa</taxon>
        <taxon>Ecdysozoa</taxon>
        <taxon>Arthropoda</taxon>
        <taxon>Hexapoda</taxon>
        <taxon>Insecta</taxon>
        <taxon>Pterygota</taxon>
        <taxon>Neoptera</taxon>
        <taxon>Paraneoptera</taxon>
        <taxon>Hemiptera</taxon>
        <taxon>Sternorrhyncha</taxon>
        <taxon>Aphidomorpha</taxon>
        <taxon>Aphidoidea</taxon>
        <taxon>Aphididae</taxon>
        <taxon>Aphidini</taxon>
        <taxon>Aphis</taxon>
        <taxon>Aphis</taxon>
    </lineage>
</organism>
<dbReference type="AlphaFoldDB" id="A0A6G0TTD1"/>
<reference evidence="3 4" key="1">
    <citation type="submission" date="2019-08" db="EMBL/GenBank/DDBJ databases">
        <title>The genome of the soybean aphid Biotype 1, its phylome, world population structure and adaptation to the North American continent.</title>
        <authorList>
            <person name="Giordano R."/>
            <person name="Donthu R.K."/>
            <person name="Hernandez A.G."/>
            <person name="Wright C.L."/>
            <person name="Zimin A.V."/>
        </authorList>
    </citation>
    <scope>NUCLEOTIDE SEQUENCE [LARGE SCALE GENOMIC DNA]</scope>
    <source>
        <tissue evidence="3">Whole aphids</tissue>
    </source>
</reference>
<dbReference type="CDD" id="cd01446">
    <property type="entry name" value="DSP_MapKP"/>
    <property type="match status" value="1"/>
</dbReference>
<dbReference type="Proteomes" id="UP000475862">
    <property type="component" value="Unassembled WGS sequence"/>
</dbReference>
<accession>A0A6G0TTD1</accession>
<dbReference type="EMBL" id="VYZN01000017">
    <property type="protein sequence ID" value="KAE9538177.1"/>
    <property type="molecule type" value="Genomic_DNA"/>
</dbReference>
<keyword evidence="1" id="KW-0472">Membrane</keyword>
<evidence type="ECO:0000313" key="4">
    <source>
        <dbReference type="Proteomes" id="UP000475862"/>
    </source>
</evidence>
<proteinExistence type="predicted"/>
<keyword evidence="1" id="KW-1133">Transmembrane helix</keyword>
<name>A0A6G0TTD1_APHGL</name>